<keyword evidence="2" id="KW-0238">DNA-binding</keyword>
<dbReference type="Gene3D" id="1.10.10.10">
    <property type="entry name" value="Winged helix-like DNA-binding domain superfamily/Winged helix DNA-binding domain"/>
    <property type="match status" value="1"/>
</dbReference>
<keyword evidence="1" id="KW-0805">Transcription regulation</keyword>
<evidence type="ECO:0000259" key="6">
    <source>
        <dbReference type="PROSITE" id="PS51464"/>
    </source>
</evidence>
<dbReference type="PROSITE" id="PS51071">
    <property type="entry name" value="HTH_RPIR"/>
    <property type="match status" value="1"/>
</dbReference>
<dbReference type="InterPro" id="IPR035472">
    <property type="entry name" value="RpiR-like_SIS"/>
</dbReference>
<dbReference type="SUPFAM" id="SSF53697">
    <property type="entry name" value="SIS domain"/>
    <property type="match status" value="1"/>
</dbReference>
<keyword evidence="3" id="KW-0324">Glycolysis</keyword>
<accession>A0A9X2C4A0</accession>
<keyword evidence="8" id="KW-1185">Reference proteome</keyword>
<proteinExistence type="predicted"/>
<dbReference type="InterPro" id="IPR000281">
    <property type="entry name" value="HTH_RpiR"/>
</dbReference>
<evidence type="ECO:0000256" key="1">
    <source>
        <dbReference type="ARBA" id="ARBA00023015"/>
    </source>
</evidence>
<dbReference type="GO" id="GO:0003700">
    <property type="term" value="F:DNA-binding transcription factor activity"/>
    <property type="evidence" value="ECO:0007669"/>
    <property type="project" value="InterPro"/>
</dbReference>
<dbReference type="InterPro" id="IPR009057">
    <property type="entry name" value="Homeodomain-like_sf"/>
</dbReference>
<evidence type="ECO:0000313" key="8">
    <source>
        <dbReference type="Proteomes" id="UP001139353"/>
    </source>
</evidence>
<reference evidence="7" key="1">
    <citation type="submission" date="2021-11" db="EMBL/GenBank/DDBJ databases">
        <title>BS-T2-15 a new species belonging to the Comamonadaceae family isolated from the soil of a French oak forest.</title>
        <authorList>
            <person name="Mieszkin S."/>
            <person name="Alain K."/>
        </authorList>
    </citation>
    <scope>NUCLEOTIDE SEQUENCE</scope>
    <source>
        <strain evidence="7">BS-T2-15</strain>
    </source>
</reference>
<dbReference type="GO" id="GO:0097367">
    <property type="term" value="F:carbohydrate derivative binding"/>
    <property type="evidence" value="ECO:0007669"/>
    <property type="project" value="InterPro"/>
</dbReference>
<name>A0A9X2C4A0_9BURK</name>
<dbReference type="InterPro" id="IPR047640">
    <property type="entry name" value="RpiR-like"/>
</dbReference>
<dbReference type="PROSITE" id="PS00356">
    <property type="entry name" value="HTH_LACI_1"/>
    <property type="match status" value="1"/>
</dbReference>
<gene>
    <name evidence="7" type="ORF">LPC04_24920</name>
</gene>
<dbReference type="SUPFAM" id="SSF46689">
    <property type="entry name" value="Homeodomain-like"/>
    <property type="match status" value="1"/>
</dbReference>
<dbReference type="PROSITE" id="PS51464">
    <property type="entry name" value="SIS"/>
    <property type="match status" value="1"/>
</dbReference>
<dbReference type="GO" id="GO:0003677">
    <property type="term" value="F:DNA binding"/>
    <property type="evidence" value="ECO:0007669"/>
    <property type="project" value="UniProtKB-KW"/>
</dbReference>
<feature type="domain" description="SIS" evidence="6">
    <location>
        <begin position="120"/>
        <end position="266"/>
    </location>
</feature>
<dbReference type="GO" id="GO:0006096">
    <property type="term" value="P:glycolytic process"/>
    <property type="evidence" value="ECO:0007669"/>
    <property type="project" value="UniProtKB-KW"/>
</dbReference>
<dbReference type="InterPro" id="IPR046348">
    <property type="entry name" value="SIS_dom_sf"/>
</dbReference>
<evidence type="ECO:0000256" key="4">
    <source>
        <dbReference type="ARBA" id="ARBA00023163"/>
    </source>
</evidence>
<dbReference type="RefSeq" id="WP_275685134.1">
    <property type="nucleotide sequence ID" value="NZ_JAJLJH010000011.1"/>
</dbReference>
<evidence type="ECO:0000313" key="7">
    <source>
        <dbReference type="EMBL" id="MCK9688970.1"/>
    </source>
</evidence>
<protein>
    <submittedName>
        <fullName evidence="7">SIS domain-containing protein</fullName>
    </submittedName>
</protein>
<dbReference type="PANTHER" id="PTHR30514">
    <property type="entry name" value="GLUCOKINASE"/>
    <property type="match status" value="1"/>
</dbReference>
<dbReference type="Gene3D" id="3.40.50.10490">
    <property type="entry name" value="Glucose-6-phosphate isomerase like protein, domain 1"/>
    <property type="match status" value="1"/>
</dbReference>
<dbReference type="Proteomes" id="UP001139353">
    <property type="component" value="Unassembled WGS sequence"/>
</dbReference>
<feature type="domain" description="HTH rpiR-type" evidence="5">
    <location>
        <begin position="1"/>
        <end position="75"/>
    </location>
</feature>
<sequence>MLERVRASIPALPPAEQRVAKLVLSDPRGFASTPVGELAERSHVSKPTVVRFCRSVGYDGLADFKLKLAGTVNEGVPFVHRSVDEDDGPGELIVKVIDNAVSAMLKYRNNAQGHAFERAIAALTQAGVEKKRIEFYGVGNSGIVAQDAQHKFFRLGVNTSASSDGHVQVMSATMLGPGDCAVIISNSGRSRDLIDVADIARKKGATLIVVTASSSPLAQLTQANSQILLAADHPEDFDRYSPMVSRMLHLMIIDILTTGVALRLGQGLRPALQEIKRNLRSRRYATPE</sequence>
<dbReference type="PANTHER" id="PTHR30514:SF1">
    <property type="entry name" value="HTH-TYPE TRANSCRIPTIONAL REGULATOR HEXR-RELATED"/>
    <property type="match status" value="1"/>
</dbReference>
<keyword evidence="4" id="KW-0804">Transcription</keyword>
<dbReference type="AlphaFoldDB" id="A0A9X2C4A0"/>
<evidence type="ECO:0000259" key="5">
    <source>
        <dbReference type="PROSITE" id="PS51071"/>
    </source>
</evidence>
<evidence type="ECO:0000256" key="3">
    <source>
        <dbReference type="ARBA" id="ARBA00023152"/>
    </source>
</evidence>
<dbReference type="CDD" id="cd05013">
    <property type="entry name" value="SIS_RpiR"/>
    <property type="match status" value="1"/>
</dbReference>
<organism evidence="7 8">
    <name type="scientific">Scleromatobacter humisilvae</name>
    <dbReference type="NCBI Taxonomy" id="2897159"/>
    <lineage>
        <taxon>Bacteria</taxon>
        <taxon>Pseudomonadati</taxon>
        <taxon>Pseudomonadota</taxon>
        <taxon>Betaproteobacteria</taxon>
        <taxon>Burkholderiales</taxon>
        <taxon>Sphaerotilaceae</taxon>
        <taxon>Scleromatobacter</taxon>
    </lineage>
</organism>
<dbReference type="InterPro" id="IPR001347">
    <property type="entry name" value="SIS_dom"/>
</dbReference>
<comment type="caution">
    <text evidence="7">The sequence shown here is derived from an EMBL/GenBank/DDBJ whole genome shotgun (WGS) entry which is preliminary data.</text>
</comment>
<dbReference type="EMBL" id="JAJLJH010000011">
    <property type="protein sequence ID" value="MCK9688970.1"/>
    <property type="molecule type" value="Genomic_DNA"/>
</dbReference>
<dbReference type="Pfam" id="PF01380">
    <property type="entry name" value="SIS"/>
    <property type="match status" value="1"/>
</dbReference>
<dbReference type="Pfam" id="PF01418">
    <property type="entry name" value="HTH_6"/>
    <property type="match status" value="1"/>
</dbReference>
<evidence type="ECO:0000256" key="2">
    <source>
        <dbReference type="ARBA" id="ARBA00023125"/>
    </source>
</evidence>
<dbReference type="InterPro" id="IPR036388">
    <property type="entry name" value="WH-like_DNA-bd_sf"/>
</dbReference>